<keyword evidence="2 4" id="KW-0853">WD repeat</keyword>
<evidence type="ECO:0000313" key="6">
    <source>
        <dbReference type="EMBL" id="KAF9510485.1"/>
    </source>
</evidence>
<evidence type="ECO:0000256" key="5">
    <source>
        <dbReference type="SAM" id="MobiDB-lite"/>
    </source>
</evidence>
<dbReference type="PANTHER" id="PTHR19862:SF14">
    <property type="entry name" value="WD REPEAT-CONTAINING PROTEIN 48"/>
    <property type="match status" value="1"/>
</dbReference>
<dbReference type="Pfam" id="PF11816">
    <property type="entry name" value="DUF3337"/>
    <property type="match status" value="1"/>
</dbReference>
<comment type="similarity">
    <text evidence="1">Belongs to the WD repeat WDR48 family.</text>
</comment>
<dbReference type="PRINTS" id="PR00320">
    <property type="entry name" value="GPROTEINBRPT"/>
</dbReference>
<dbReference type="InterPro" id="IPR019775">
    <property type="entry name" value="WD40_repeat_CS"/>
</dbReference>
<evidence type="ECO:0000256" key="3">
    <source>
        <dbReference type="ARBA" id="ARBA00022737"/>
    </source>
</evidence>
<evidence type="ECO:0000313" key="7">
    <source>
        <dbReference type="Proteomes" id="UP000886523"/>
    </source>
</evidence>
<evidence type="ECO:0000256" key="2">
    <source>
        <dbReference type="ARBA" id="ARBA00022574"/>
    </source>
</evidence>
<feature type="region of interest" description="Disordered" evidence="5">
    <location>
        <begin position="875"/>
        <end position="955"/>
    </location>
</feature>
<feature type="compositionally biased region" description="Low complexity" evidence="5">
    <location>
        <begin position="835"/>
        <end position="859"/>
    </location>
</feature>
<feature type="compositionally biased region" description="Polar residues" evidence="5">
    <location>
        <begin position="427"/>
        <end position="436"/>
    </location>
</feature>
<dbReference type="OrthoDB" id="2421129at2759"/>
<keyword evidence="7" id="KW-1185">Reference proteome</keyword>
<evidence type="ECO:0000256" key="1">
    <source>
        <dbReference type="ARBA" id="ARBA00006917"/>
    </source>
</evidence>
<feature type="region of interest" description="Disordered" evidence="5">
    <location>
        <begin position="804"/>
        <end position="859"/>
    </location>
</feature>
<dbReference type="InterPro" id="IPR001680">
    <property type="entry name" value="WD40_rpt"/>
</dbReference>
<proteinExistence type="inferred from homology"/>
<dbReference type="GO" id="GO:0000724">
    <property type="term" value="P:double-strand break repair via homologous recombination"/>
    <property type="evidence" value="ECO:0007669"/>
    <property type="project" value="TreeGrafter"/>
</dbReference>
<dbReference type="PROSITE" id="PS50082">
    <property type="entry name" value="WD_REPEATS_2"/>
    <property type="match status" value="4"/>
</dbReference>
<dbReference type="Gene3D" id="2.130.10.10">
    <property type="entry name" value="YVTN repeat-like/Quinoprotein amine dehydrogenase"/>
    <property type="match status" value="2"/>
</dbReference>
<dbReference type="InterPro" id="IPR051246">
    <property type="entry name" value="WDR48"/>
</dbReference>
<organism evidence="6 7">
    <name type="scientific">Hydnum rufescens UP504</name>
    <dbReference type="NCBI Taxonomy" id="1448309"/>
    <lineage>
        <taxon>Eukaryota</taxon>
        <taxon>Fungi</taxon>
        <taxon>Dikarya</taxon>
        <taxon>Basidiomycota</taxon>
        <taxon>Agaricomycotina</taxon>
        <taxon>Agaricomycetes</taxon>
        <taxon>Cantharellales</taxon>
        <taxon>Hydnaceae</taxon>
        <taxon>Hydnum</taxon>
    </lineage>
</organism>
<protein>
    <recommendedName>
        <fullName evidence="8">WD40 repeat-like protein</fullName>
    </recommendedName>
</protein>
<feature type="repeat" description="WD" evidence="4">
    <location>
        <begin position="142"/>
        <end position="174"/>
    </location>
</feature>
<gene>
    <name evidence="6" type="ORF">BS47DRAFT_1300152</name>
</gene>
<feature type="region of interest" description="Disordered" evidence="5">
    <location>
        <begin position="639"/>
        <end position="664"/>
    </location>
</feature>
<dbReference type="SUPFAM" id="SSF50978">
    <property type="entry name" value="WD40 repeat-like"/>
    <property type="match status" value="1"/>
</dbReference>
<feature type="repeat" description="WD" evidence="4">
    <location>
        <begin position="239"/>
        <end position="280"/>
    </location>
</feature>
<feature type="region of interest" description="Disordered" evidence="5">
    <location>
        <begin position="41"/>
        <end position="84"/>
    </location>
</feature>
<feature type="region of interest" description="Disordered" evidence="5">
    <location>
        <begin position="410"/>
        <end position="436"/>
    </location>
</feature>
<feature type="repeat" description="WD" evidence="4">
    <location>
        <begin position="281"/>
        <end position="322"/>
    </location>
</feature>
<comment type="caution">
    <text evidence="6">The sequence shown here is derived from an EMBL/GenBank/DDBJ whole genome shotgun (WGS) entry which is preliminary data.</text>
</comment>
<dbReference type="PROSITE" id="PS00678">
    <property type="entry name" value="WD_REPEATS_1"/>
    <property type="match status" value="1"/>
</dbReference>
<name>A0A9P6AR87_9AGAM</name>
<dbReference type="SMART" id="SM00320">
    <property type="entry name" value="WD40"/>
    <property type="match status" value="6"/>
</dbReference>
<dbReference type="Pfam" id="PF00400">
    <property type="entry name" value="WD40"/>
    <property type="match status" value="5"/>
</dbReference>
<dbReference type="Proteomes" id="UP000886523">
    <property type="component" value="Unassembled WGS sequence"/>
</dbReference>
<dbReference type="PANTHER" id="PTHR19862">
    <property type="entry name" value="WD REPEAT-CONTAINING PROTEIN 48"/>
    <property type="match status" value="1"/>
</dbReference>
<dbReference type="InterPro" id="IPR020472">
    <property type="entry name" value="WD40_PAC1"/>
</dbReference>
<reference evidence="6" key="1">
    <citation type="journal article" date="2020" name="Nat. Commun.">
        <title>Large-scale genome sequencing of mycorrhizal fungi provides insights into the early evolution of symbiotic traits.</title>
        <authorList>
            <person name="Miyauchi S."/>
            <person name="Kiss E."/>
            <person name="Kuo A."/>
            <person name="Drula E."/>
            <person name="Kohler A."/>
            <person name="Sanchez-Garcia M."/>
            <person name="Morin E."/>
            <person name="Andreopoulos B."/>
            <person name="Barry K.W."/>
            <person name="Bonito G."/>
            <person name="Buee M."/>
            <person name="Carver A."/>
            <person name="Chen C."/>
            <person name="Cichocki N."/>
            <person name="Clum A."/>
            <person name="Culley D."/>
            <person name="Crous P.W."/>
            <person name="Fauchery L."/>
            <person name="Girlanda M."/>
            <person name="Hayes R.D."/>
            <person name="Keri Z."/>
            <person name="LaButti K."/>
            <person name="Lipzen A."/>
            <person name="Lombard V."/>
            <person name="Magnuson J."/>
            <person name="Maillard F."/>
            <person name="Murat C."/>
            <person name="Nolan M."/>
            <person name="Ohm R.A."/>
            <person name="Pangilinan J."/>
            <person name="Pereira M.F."/>
            <person name="Perotto S."/>
            <person name="Peter M."/>
            <person name="Pfister S."/>
            <person name="Riley R."/>
            <person name="Sitrit Y."/>
            <person name="Stielow J.B."/>
            <person name="Szollosi G."/>
            <person name="Zifcakova L."/>
            <person name="Stursova M."/>
            <person name="Spatafora J.W."/>
            <person name="Tedersoo L."/>
            <person name="Vaario L.M."/>
            <person name="Yamada A."/>
            <person name="Yan M."/>
            <person name="Wang P."/>
            <person name="Xu J."/>
            <person name="Bruns T."/>
            <person name="Baldrian P."/>
            <person name="Vilgalys R."/>
            <person name="Dunand C."/>
            <person name="Henrissat B."/>
            <person name="Grigoriev I.V."/>
            <person name="Hibbett D."/>
            <person name="Nagy L.G."/>
            <person name="Martin F.M."/>
        </authorList>
    </citation>
    <scope>NUCLEOTIDE SEQUENCE</scope>
    <source>
        <strain evidence="6">UP504</strain>
    </source>
</reference>
<accession>A0A9P6AR87</accession>
<dbReference type="InterPro" id="IPR015943">
    <property type="entry name" value="WD40/YVTN_repeat-like_dom_sf"/>
</dbReference>
<dbReference type="InterPro" id="IPR021772">
    <property type="entry name" value="WDR48/Bun107"/>
</dbReference>
<sequence>ALAIDVSTILAGKSSPEGILYSAGRDGLVLAWDIGAPTRPRCRKARGRVPATKSHRNGEWKAMTGWDEDEDDAESSGTDSDDASVSELGDVILDDLDDEPLLAGPRPHRDTLDKSIPFEKRWEVDGDRLNDTEIRSSFRVGVQSHSDWVNDIVLCNFNQSVISASNDGTVRIWSPHSPSSTMPSVLGRHSDYVRCLAHSIQQPWVASGSFDRSIKLWDLSRSASAGHLTSPISTLSIPESGAKASIYAVATNVSGSLIASGSPERVVRMWDPRAGKRVGKLVGHTDNIRSILMSDDGKYLLTGSSDASIKVWSLPEQRCLHTFAHHTDSVWSLFSSHPSLCVFYSGDRSGLVCKVDTENCGDITEGECIVLCRDSVHASLGKGQEGINKLVALDDWAVWTATGASDIRRWRDPGRRSSRMSRDNMSQWDHSTQPSNRETFGFCRAPSISRSSTPIAHAIPPNPHQSQTTEHTLFGIPFDSLVRLASPNQGYPFVGGLMPAHDSEVATLYSAASVLSVPLYHRSAPGSQNISQPPHPPQNPFHTFIQSASTTTFHASGPHGSPDVRSPQIAYEARELAVDALPLRTQPEGTLHGSHGLVRSVILNDRIHALTVDTAGEVAIWDLVRGLYRGYFSSEDVDSASREGSSAHHSHGGSVDRSPRESLETVRERIEGEAMIASWATVDTKMGSLTVHLSEASCFDAEVYADEAGFTNADGFQEEHRLNVGRWVLSNLFSGFLRAEAILSSNGPQVRRHRLSATPPVRGSSKSLHSMAGANNAHPTAEAGRLRSTSTTPGISATIAAANSLAHPRSHSNPDPPTIVIPPRNRYLTSDRHPSAATPSSPPSASASLTPRASASGKAGISSIDYFSSKASRSEHTVAAPSAGEQTSSEPIVPKSPETLDPPSTPMLHTPGGGLMGRLRSFGKTKRPMTSEGVRTPPPASGNQEKAEESPSVSSKFVRATRLNLQLIDTLLSLPMQGPSPLEAPPLELPAEEAVMISEQAVGESGWTILYHGLVSGTDLDVEAIEAAAPLWALECLLANKIPQPNAKVSFMVLPWNKGDAPALPELLSRHVEILTASRVIRIRKILLYVSELCQSSQEHVFLPFAHASGATAPPRNTSPHHDAAPVLPRYSRAVESFEILCNDMVLPVNMTLAAVRHYVWRQSGELVMHYRRRVPPALPSGPP</sequence>
<keyword evidence="3" id="KW-0677">Repeat</keyword>
<dbReference type="CDD" id="cd00200">
    <property type="entry name" value="WD40"/>
    <property type="match status" value="1"/>
</dbReference>
<dbReference type="AlphaFoldDB" id="A0A9P6AR87"/>
<feature type="repeat" description="WD" evidence="4">
    <location>
        <begin position="186"/>
        <end position="227"/>
    </location>
</feature>
<evidence type="ECO:0000256" key="4">
    <source>
        <dbReference type="PROSITE-ProRule" id="PRU00221"/>
    </source>
</evidence>
<feature type="non-terminal residue" evidence="6">
    <location>
        <position position="1"/>
    </location>
</feature>
<dbReference type="GO" id="GO:0043130">
    <property type="term" value="F:ubiquitin binding"/>
    <property type="evidence" value="ECO:0007669"/>
    <property type="project" value="TreeGrafter"/>
</dbReference>
<dbReference type="PROSITE" id="PS50294">
    <property type="entry name" value="WD_REPEATS_REGION"/>
    <property type="match status" value="3"/>
</dbReference>
<dbReference type="EMBL" id="MU129015">
    <property type="protein sequence ID" value="KAF9510485.1"/>
    <property type="molecule type" value="Genomic_DNA"/>
</dbReference>
<feature type="compositionally biased region" description="Acidic residues" evidence="5">
    <location>
        <begin position="66"/>
        <end position="84"/>
    </location>
</feature>
<evidence type="ECO:0008006" key="8">
    <source>
        <dbReference type="Google" id="ProtNLM"/>
    </source>
</evidence>
<feature type="region of interest" description="Disordered" evidence="5">
    <location>
        <begin position="750"/>
        <end position="791"/>
    </location>
</feature>
<dbReference type="InterPro" id="IPR036322">
    <property type="entry name" value="WD40_repeat_dom_sf"/>
</dbReference>